<proteinExistence type="predicted"/>
<dbReference type="Proteomes" id="UP000287547">
    <property type="component" value="Unassembled WGS sequence"/>
</dbReference>
<dbReference type="OrthoDB" id="9775082at2"/>
<keyword evidence="1" id="KW-0560">Oxidoreductase</keyword>
<dbReference type="GO" id="GO:0016705">
    <property type="term" value="F:oxidoreductase activity, acting on paired donors, with incorporation or reduction of molecular oxygen"/>
    <property type="evidence" value="ECO:0007669"/>
    <property type="project" value="InterPro"/>
</dbReference>
<dbReference type="InterPro" id="IPR050564">
    <property type="entry name" value="F420-G6PD/mer"/>
</dbReference>
<dbReference type="PANTHER" id="PTHR43244:SF1">
    <property type="entry name" value="5,10-METHYLENETETRAHYDROMETHANOPTERIN REDUCTASE"/>
    <property type="match status" value="1"/>
</dbReference>
<gene>
    <name evidence="3" type="ORF">DMH04_41790</name>
</gene>
<name>A0A428YTW3_KIBAR</name>
<dbReference type="CDD" id="cd01097">
    <property type="entry name" value="Tetrahydromethanopterin_reductase"/>
    <property type="match status" value="1"/>
</dbReference>
<evidence type="ECO:0000259" key="2">
    <source>
        <dbReference type="Pfam" id="PF00296"/>
    </source>
</evidence>
<sequence>MPLLPLDPDVQHHPGMVDYGHSLSFGVSIDPTASGFPAALALARQVDHAGLDYLVVQDHPYQPGYLDAWTMMSYLLTRTERISVTASVLNLQLRPPAMLAKAAASLAAMAGGRVQLGVGGGGYPRAIASMGGKAYTGDEMVTFTDESIQLIKKALKGGAVCMDTPLHRVTGYQADPVPQSRIEVWLGSQGPKMLALTGRIADGWVCPLNIYVSPEEVPNKQAMIDAAAHTAGREPNEVRRVYNVLGNVGSASQGVGGPVELWVDTLAGWVVELGFDTFVFWPDGDPVKQLHAFADEVVPAVRARVAERRK</sequence>
<evidence type="ECO:0000256" key="1">
    <source>
        <dbReference type="ARBA" id="ARBA00023002"/>
    </source>
</evidence>
<dbReference type="Pfam" id="PF00296">
    <property type="entry name" value="Bac_luciferase"/>
    <property type="match status" value="1"/>
</dbReference>
<evidence type="ECO:0000313" key="3">
    <source>
        <dbReference type="EMBL" id="RSM73022.1"/>
    </source>
</evidence>
<dbReference type="PANTHER" id="PTHR43244">
    <property type="match status" value="1"/>
</dbReference>
<dbReference type="EMBL" id="QHKI01000057">
    <property type="protein sequence ID" value="RSM73022.1"/>
    <property type="molecule type" value="Genomic_DNA"/>
</dbReference>
<dbReference type="InterPro" id="IPR011251">
    <property type="entry name" value="Luciferase-like_dom"/>
</dbReference>
<dbReference type="InterPro" id="IPR036661">
    <property type="entry name" value="Luciferase-like_sf"/>
</dbReference>
<evidence type="ECO:0000313" key="4">
    <source>
        <dbReference type="Proteomes" id="UP000287547"/>
    </source>
</evidence>
<dbReference type="Gene3D" id="3.20.20.30">
    <property type="entry name" value="Luciferase-like domain"/>
    <property type="match status" value="1"/>
</dbReference>
<accession>A0A428YTW3</accession>
<comment type="caution">
    <text evidence="3">The sequence shown here is derived from an EMBL/GenBank/DDBJ whole genome shotgun (WGS) entry which is preliminary data.</text>
</comment>
<dbReference type="AlphaFoldDB" id="A0A428YTW3"/>
<organism evidence="3 4">
    <name type="scientific">Kibdelosporangium aridum</name>
    <dbReference type="NCBI Taxonomy" id="2030"/>
    <lineage>
        <taxon>Bacteria</taxon>
        <taxon>Bacillati</taxon>
        <taxon>Actinomycetota</taxon>
        <taxon>Actinomycetes</taxon>
        <taxon>Pseudonocardiales</taxon>
        <taxon>Pseudonocardiaceae</taxon>
        <taxon>Kibdelosporangium</taxon>
    </lineage>
</organism>
<reference evidence="3 4" key="1">
    <citation type="submission" date="2018-05" db="EMBL/GenBank/DDBJ databases">
        <title>Evolution of GPA BGCs.</title>
        <authorList>
            <person name="Waglechner N."/>
            <person name="Wright G.D."/>
        </authorList>
    </citation>
    <scope>NUCLEOTIDE SEQUENCE [LARGE SCALE GENOMIC DNA]</scope>
    <source>
        <strain evidence="3 4">A82846</strain>
    </source>
</reference>
<protein>
    <submittedName>
        <fullName evidence="3">LLM class flavin-dependent oxidoreductase</fullName>
    </submittedName>
</protein>
<feature type="domain" description="Luciferase-like" evidence="2">
    <location>
        <begin position="19"/>
        <end position="244"/>
    </location>
</feature>
<dbReference type="SUPFAM" id="SSF51679">
    <property type="entry name" value="Bacterial luciferase-like"/>
    <property type="match status" value="1"/>
</dbReference>